<evidence type="ECO:0000313" key="2">
    <source>
        <dbReference type="Proteomes" id="UP000324222"/>
    </source>
</evidence>
<gene>
    <name evidence="1" type="ORF">E2C01_052030</name>
</gene>
<proteinExistence type="predicted"/>
<protein>
    <submittedName>
        <fullName evidence="1">Uncharacterized protein</fullName>
    </submittedName>
</protein>
<dbReference type="Proteomes" id="UP000324222">
    <property type="component" value="Unassembled WGS sequence"/>
</dbReference>
<comment type="caution">
    <text evidence="1">The sequence shown here is derived from an EMBL/GenBank/DDBJ whole genome shotgun (WGS) entry which is preliminary data.</text>
</comment>
<accession>A0A5B7GLZ5</accession>
<evidence type="ECO:0000313" key="1">
    <source>
        <dbReference type="EMBL" id="MPC58038.1"/>
    </source>
</evidence>
<organism evidence="1 2">
    <name type="scientific">Portunus trituberculatus</name>
    <name type="common">Swimming crab</name>
    <name type="synonym">Neptunus trituberculatus</name>
    <dbReference type="NCBI Taxonomy" id="210409"/>
    <lineage>
        <taxon>Eukaryota</taxon>
        <taxon>Metazoa</taxon>
        <taxon>Ecdysozoa</taxon>
        <taxon>Arthropoda</taxon>
        <taxon>Crustacea</taxon>
        <taxon>Multicrustacea</taxon>
        <taxon>Malacostraca</taxon>
        <taxon>Eumalacostraca</taxon>
        <taxon>Eucarida</taxon>
        <taxon>Decapoda</taxon>
        <taxon>Pleocyemata</taxon>
        <taxon>Brachyura</taxon>
        <taxon>Eubrachyura</taxon>
        <taxon>Portunoidea</taxon>
        <taxon>Portunidae</taxon>
        <taxon>Portuninae</taxon>
        <taxon>Portunus</taxon>
    </lineage>
</organism>
<sequence length="31" mass="3578">MEAQFLRTIRGTPSGPQAFRGFKPVRTWKTL</sequence>
<dbReference type="EMBL" id="VSRR010015306">
    <property type="protein sequence ID" value="MPC58038.1"/>
    <property type="molecule type" value="Genomic_DNA"/>
</dbReference>
<keyword evidence="2" id="KW-1185">Reference proteome</keyword>
<dbReference type="AlphaFoldDB" id="A0A5B7GLZ5"/>
<reference evidence="1 2" key="1">
    <citation type="submission" date="2019-05" db="EMBL/GenBank/DDBJ databases">
        <title>Another draft genome of Portunus trituberculatus and its Hox gene families provides insights of decapod evolution.</title>
        <authorList>
            <person name="Jeong J.-H."/>
            <person name="Song I."/>
            <person name="Kim S."/>
            <person name="Choi T."/>
            <person name="Kim D."/>
            <person name="Ryu S."/>
            <person name="Kim W."/>
        </authorList>
    </citation>
    <scope>NUCLEOTIDE SEQUENCE [LARGE SCALE GENOMIC DNA]</scope>
    <source>
        <tissue evidence="1">Muscle</tissue>
    </source>
</reference>
<name>A0A5B7GLZ5_PORTR</name>